<protein>
    <submittedName>
        <fullName evidence="4">PAS domain S-box-containing protein/diguanylate cyclase (GGDEF)-like protein</fullName>
    </submittedName>
</protein>
<dbReference type="CDD" id="cd01949">
    <property type="entry name" value="GGDEF"/>
    <property type="match status" value="1"/>
</dbReference>
<dbReference type="AlphaFoldDB" id="A0A5S5CHP7"/>
<dbReference type="Gene3D" id="3.30.70.270">
    <property type="match status" value="1"/>
</dbReference>
<reference evidence="4 5" key="1">
    <citation type="submission" date="2019-07" db="EMBL/GenBank/DDBJ databases">
        <title>Genomic Encyclopedia of Type Strains, Phase III (KMG-III): the genomes of soil and plant-associated and newly described type strains.</title>
        <authorList>
            <person name="Whitman W."/>
        </authorList>
    </citation>
    <scope>NUCLEOTIDE SEQUENCE [LARGE SCALE GENOMIC DNA]</scope>
    <source>
        <strain evidence="4 5">BL24</strain>
    </source>
</reference>
<dbReference type="InterPro" id="IPR000700">
    <property type="entry name" value="PAS-assoc_C"/>
</dbReference>
<gene>
    <name evidence="4" type="ORF">BCM02_101437</name>
</gene>
<feature type="domain" description="PAS" evidence="1">
    <location>
        <begin position="11"/>
        <end position="57"/>
    </location>
</feature>
<dbReference type="OrthoDB" id="9759607at2"/>
<dbReference type="InterPro" id="IPR000160">
    <property type="entry name" value="GGDEF_dom"/>
</dbReference>
<accession>A0A5S5CHP7</accession>
<dbReference type="GO" id="GO:0006355">
    <property type="term" value="P:regulation of DNA-templated transcription"/>
    <property type="evidence" value="ECO:0007669"/>
    <property type="project" value="InterPro"/>
</dbReference>
<dbReference type="PROSITE" id="PS50112">
    <property type="entry name" value="PAS"/>
    <property type="match status" value="1"/>
</dbReference>
<feature type="domain" description="GGDEF" evidence="3">
    <location>
        <begin position="168"/>
        <end position="304"/>
    </location>
</feature>
<evidence type="ECO:0000259" key="1">
    <source>
        <dbReference type="PROSITE" id="PS50112"/>
    </source>
</evidence>
<dbReference type="SUPFAM" id="SSF55785">
    <property type="entry name" value="PYP-like sensor domain (PAS domain)"/>
    <property type="match status" value="1"/>
</dbReference>
<dbReference type="PROSITE" id="PS50887">
    <property type="entry name" value="GGDEF"/>
    <property type="match status" value="1"/>
</dbReference>
<evidence type="ECO:0000313" key="5">
    <source>
        <dbReference type="Proteomes" id="UP000323257"/>
    </source>
</evidence>
<feature type="domain" description="PAC" evidence="2">
    <location>
        <begin position="84"/>
        <end position="136"/>
    </location>
</feature>
<name>A0A5S5CHP7_9BACL</name>
<dbReference type="SMART" id="SM00091">
    <property type="entry name" value="PAS"/>
    <property type="match status" value="1"/>
</dbReference>
<dbReference type="NCBIfam" id="TIGR00229">
    <property type="entry name" value="sensory_box"/>
    <property type="match status" value="1"/>
</dbReference>
<proteinExistence type="predicted"/>
<dbReference type="SMART" id="SM00267">
    <property type="entry name" value="GGDEF"/>
    <property type="match status" value="1"/>
</dbReference>
<dbReference type="PANTHER" id="PTHR46663:SF3">
    <property type="entry name" value="SLL0267 PROTEIN"/>
    <property type="match status" value="1"/>
</dbReference>
<dbReference type="InterPro" id="IPR052163">
    <property type="entry name" value="DGC-Regulatory_Protein"/>
</dbReference>
<dbReference type="Proteomes" id="UP000323257">
    <property type="component" value="Unassembled WGS sequence"/>
</dbReference>
<dbReference type="FunFam" id="3.30.70.270:FF:000001">
    <property type="entry name" value="Diguanylate cyclase domain protein"/>
    <property type="match status" value="1"/>
</dbReference>
<dbReference type="Pfam" id="PF00990">
    <property type="entry name" value="GGDEF"/>
    <property type="match status" value="1"/>
</dbReference>
<evidence type="ECO:0000313" key="4">
    <source>
        <dbReference type="EMBL" id="TYP79319.1"/>
    </source>
</evidence>
<dbReference type="Pfam" id="PF00989">
    <property type="entry name" value="PAS"/>
    <property type="match status" value="1"/>
</dbReference>
<comment type="caution">
    <text evidence="4">The sequence shown here is derived from an EMBL/GenBank/DDBJ whole genome shotgun (WGS) entry which is preliminary data.</text>
</comment>
<dbReference type="InterPro" id="IPR029787">
    <property type="entry name" value="Nucleotide_cyclase"/>
</dbReference>
<organism evidence="4 5">
    <name type="scientific">Paenibacillus methanolicus</name>
    <dbReference type="NCBI Taxonomy" id="582686"/>
    <lineage>
        <taxon>Bacteria</taxon>
        <taxon>Bacillati</taxon>
        <taxon>Bacillota</taxon>
        <taxon>Bacilli</taxon>
        <taxon>Bacillales</taxon>
        <taxon>Paenibacillaceae</taxon>
        <taxon>Paenibacillus</taxon>
    </lineage>
</organism>
<sequence>MMITNGGNRIQPDVFRRMIETMRHGVILTDENRRFIYVNAAFTAITGYTLDELSGQTPSILRSGQHDESFYRQLWHEVHTKGYWQGEIWNRRKNGELLAEWQNIYALLDENGAVQHYAAIFTDISENKRLESSLKQDVYIDSLTGVYNRRYFNERIEQKMNEFARRNQSIALMMVDIDYFKRYNDRYGHIQGDKCLIQVASALAACLRKGERLARFGGEEFVLFLPGLDEQGLLAATNRFLNSARQLELPHEDSPILDTVTVSVGAALMTPDQSLSVTALLERADQALYRAKEEGRNRAITVIA</sequence>
<dbReference type="InterPro" id="IPR043128">
    <property type="entry name" value="Rev_trsase/Diguanyl_cyclase"/>
</dbReference>
<dbReference type="Gene3D" id="3.30.450.20">
    <property type="entry name" value="PAS domain"/>
    <property type="match status" value="1"/>
</dbReference>
<keyword evidence="5" id="KW-1185">Reference proteome</keyword>
<dbReference type="InterPro" id="IPR013767">
    <property type="entry name" value="PAS_fold"/>
</dbReference>
<dbReference type="InterPro" id="IPR000014">
    <property type="entry name" value="PAS"/>
</dbReference>
<dbReference type="PROSITE" id="PS50113">
    <property type="entry name" value="PAC"/>
    <property type="match status" value="1"/>
</dbReference>
<dbReference type="EMBL" id="VNHS01000001">
    <property type="protein sequence ID" value="TYP79319.1"/>
    <property type="molecule type" value="Genomic_DNA"/>
</dbReference>
<evidence type="ECO:0000259" key="3">
    <source>
        <dbReference type="PROSITE" id="PS50887"/>
    </source>
</evidence>
<dbReference type="SUPFAM" id="SSF55073">
    <property type="entry name" value="Nucleotide cyclase"/>
    <property type="match status" value="1"/>
</dbReference>
<dbReference type="PANTHER" id="PTHR46663">
    <property type="entry name" value="DIGUANYLATE CYCLASE DGCT-RELATED"/>
    <property type="match status" value="1"/>
</dbReference>
<dbReference type="NCBIfam" id="TIGR00254">
    <property type="entry name" value="GGDEF"/>
    <property type="match status" value="1"/>
</dbReference>
<evidence type="ECO:0000259" key="2">
    <source>
        <dbReference type="PROSITE" id="PS50113"/>
    </source>
</evidence>
<dbReference type="CDD" id="cd00130">
    <property type="entry name" value="PAS"/>
    <property type="match status" value="1"/>
</dbReference>
<dbReference type="RefSeq" id="WP_148927392.1">
    <property type="nucleotide sequence ID" value="NZ_VNHS01000001.1"/>
</dbReference>
<dbReference type="InterPro" id="IPR035965">
    <property type="entry name" value="PAS-like_dom_sf"/>
</dbReference>